<dbReference type="AlphaFoldDB" id="A0A7C9GVI0"/>
<dbReference type="Gene3D" id="3.40.220.10">
    <property type="entry name" value="Leucine Aminopeptidase, subunit E, domain 1"/>
    <property type="match status" value="1"/>
</dbReference>
<dbReference type="InterPro" id="IPR008283">
    <property type="entry name" value="Peptidase_M17_N"/>
</dbReference>
<dbReference type="GO" id="GO:0070006">
    <property type="term" value="F:metalloaminopeptidase activity"/>
    <property type="evidence" value="ECO:0007669"/>
    <property type="project" value="InterPro"/>
</dbReference>
<proteinExistence type="predicted"/>
<protein>
    <submittedName>
        <fullName evidence="2">Peptidase M17</fullName>
    </submittedName>
</protein>
<dbReference type="RefSeq" id="WP_152576529.1">
    <property type="nucleotide sequence ID" value="NZ_JAATJI010000001.1"/>
</dbReference>
<evidence type="ECO:0000313" key="2">
    <source>
        <dbReference type="EMBL" id="MQT16094.1"/>
    </source>
</evidence>
<feature type="domain" description="Peptidase M17 leucyl aminopeptidase N-terminal" evidence="1">
    <location>
        <begin position="33"/>
        <end position="150"/>
    </location>
</feature>
<sequence>MTDVAPQTLGQWRDVVFKVAQIDVATICVDLLIVGMSEQDVAAETRGGASQLDVALHGTLGRLREGGIFGGRFRETLVLTPLPAPVRAGTLLLVGMGPASRVDADSLFQLTHLAMRDARRRRAARAACLLGWSELDIPTTAIATSAASMMHGALRAIDDHPDPGVPPLEWIFDIRNGEAARTTRALTAALAAWR</sequence>
<gene>
    <name evidence="2" type="ORF">F3168_02305</name>
</gene>
<comment type="caution">
    <text evidence="2">The sequence shown here is derived from an EMBL/GenBank/DDBJ whole genome shotgun (WGS) entry which is preliminary data.</text>
</comment>
<dbReference type="OrthoDB" id="20531at2"/>
<reference evidence="2 3" key="1">
    <citation type="submission" date="2019-09" db="EMBL/GenBank/DDBJ databases">
        <title>Polymorphobacter sp. isolated from a lake in China.</title>
        <authorList>
            <person name="Liu Z."/>
        </authorList>
    </citation>
    <scope>NUCLEOTIDE SEQUENCE [LARGE SCALE GENOMIC DNA]</scope>
    <source>
        <strain evidence="2 3">D40P</strain>
    </source>
</reference>
<keyword evidence="3" id="KW-1185">Reference proteome</keyword>
<organism evidence="2 3">
    <name type="scientific">Sandarakinorhabdus fusca</name>
    <dbReference type="NCBI Taxonomy" id="1439888"/>
    <lineage>
        <taxon>Bacteria</taxon>
        <taxon>Pseudomonadati</taxon>
        <taxon>Pseudomonadota</taxon>
        <taxon>Alphaproteobacteria</taxon>
        <taxon>Sphingomonadales</taxon>
        <taxon>Sphingosinicellaceae</taxon>
        <taxon>Sandarakinorhabdus</taxon>
    </lineage>
</organism>
<dbReference type="GO" id="GO:0006508">
    <property type="term" value="P:proteolysis"/>
    <property type="evidence" value="ECO:0007669"/>
    <property type="project" value="InterPro"/>
</dbReference>
<dbReference type="SUPFAM" id="SSF52949">
    <property type="entry name" value="Macro domain-like"/>
    <property type="match status" value="1"/>
</dbReference>
<dbReference type="Pfam" id="PF02789">
    <property type="entry name" value="Peptidase_M17_N"/>
    <property type="match status" value="1"/>
</dbReference>
<dbReference type="Proteomes" id="UP000481327">
    <property type="component" value="Unassembled WGS sequence"/>
</dbReference>
<dbReference type="InterPro" id="IPR043472">
    <property type="entry name" value="Macro_dom-like"/>
</dbReference>
<evidence type="ECO:0000259" key="1">
    <source>
        <dbReference type="Pfam" id="PF02789"/>
    </source>
</evidence>
<dbReference type="EMBL" id="WIOL01000001">
    <property type="protein sequence ID" value="MQT16094.1"/>
    <property type="molecule type" value="Genomic_DNA"/>
</dbReference>
<evidence type="ECO:0000313" key="3">
    <source>
        <dbReference type="Proteomes" id="UP000481327"/>
    </source>
</evidence>
<name>A0A7C9GVI0_9SPHN</name>
<accession>A0A7C9GVI0</accession>